<accession>A0A0R7K3Z4</accession>
<name>A0A0R7K3Z4_9ARCH</name>
<evidence type="ECO:0000313" key="3">
    <source>
        <dbReference type="EMBL" id="AKQ06041.1"/>
    </source>
</evidence>
<evidence type="ECO:0000256" key="1">
    <source>
        <dbReference type="SAM" id="MobiDB-lite"/>
    </source>
</evidence>
<dbReference type="AlphaFoldDB" id="A0A0R7K3Z4"/>
<reference evidence="3" key="1">
    <citation type="submission" date="2014-11" db="EMBL/GenBank/DDBJ databases">
        <authorList>
            <person name="Tripathy S."/>
        </authorList>
    </citation>
    <scope>NUCLEOTIDE SEQUENCE</scope>
</reference>
<sequence length="333" mass="36995">MINSAFRQSEDRAPTPRDDIMPSLMRITGWFSFIFGSCLFLIFQGRLDFISQIAGGVVLLSILAILMFTGNQKLISSPPKIITESKSENIIIPQVELDSEKRQEPVDSLNEEKLQRSRKKSSIAPPPLPPLPLPDATSMNEEATEFSPPLPNFGGINVGAVEGTKLAKKLVITSDAQSEMESEIENFVDQRRSRQAEIRSTLERKRRMALAERRAAKARLWTEVEDGEDLATLLNDPNHGLTILEESEEYDDSKPLGVSYVRIDNNRILKLTIPLVVESKKKETGQTKTDSLVVDTDIQFPQGLPPMPPPPGLPPMPPPPGLPPIPPPHLEKE</sequence>
<keyword evidence="2" id="KW-0812">Transmembrane</keyword>
<feature type="region of interest" description="Disordered" evidence="1">
    <location>
        <begin position="298"/>
        <end position="333"/>
    </location>
</feature>
<feature type="region of interest" description="Disordered" evidence="1">
    <location>
        <begin position="101"/>
        <end position="150"/>
    </location>
</feature>
<proteinExistence type="predicted"/>
<evidence type="ECO:0000256" key="2">
    <source>
        <dbReference type="SAM" id="Phobius"/>
    </source>
</evidence>
<feature type="compositionally biased region" description="Pro residues" evidence="1">
    <location>
        <begin position="124"/>
        <end position="133"/>
    </location>
</feature>
<feature type="compositionally biased region" description="Basic and acidic residues" evidence="1">
    <location>
        <begin position="101"/>
        <end position="115"/>
    </location>
</feature>
<feature type="transmembrane region" description="Helical" evidence="2">
    <location>
        <begin position="24"/>
        <end position="43"/>
    </location>
</feature>
<protein>
    <submittedName>
        <fullName evidence="3">Uncharacterized protein</fullName>
    </submittedName>
</protein>
<organism evidence="3">
    <name type="scientific">uncultured Poseidoniia archaeon</name>
    <dbReference type="NCBI Taxonomy" id="1697135"/>
    <lineage>
        <taxon>Archaea</taxon>
        <taxon>Methanobacteriati</taxon>
        <taxon>Thermoplasmatota</taxon>
        <taxon>Candidatus Poseidoniia</taxon>
        <taxon>environmental samples</taxon>
    </lineage>
</organism>
<feature type="compositionally biased region" description="Pro residues" evidence="1">
    <location>
        <begin position="303"/>
        <end position="333"/>
    </location>
</feature>
<feature type="transmembrane region" description="Helical" evidence="2">
    <location>
        <begin position="49"/>
        <end position="70"/>
    </location>
</feature>
<keyword evidence="2" id="KW-0472">Membrane</keyword>
<dbReference type="EMBL" id="KP211915">
    <property type="protein sequence ID" value="AKQ06041.1"/>
    <property type="molecule type" value="Genomic_DNA"/>
</dbReference>
<reference evidence="3" key="2">
    <citation type="journal article" date="2015" name="ISME J.">
        <title>A new class of marine Euryarchaeota group II from the Mediterranean deep chlorophyll maximum.</title>
        <authorList>
            <person name="Martin-Cuadrado A.B."/>
            <person name="Garcia-Heredia I."/>
            <person name="Molto A.G."/>
            <person name="Lopez-Ubeda R."/>
            <person name="Kimes N."/>
            <person name="Lopez-Garcia P."/>
            <person name="Moreira D."/>
            <person name="Rodriguez-Valera F."/>
        </authorList>
    </citation>
    <scope>NUCLEOTIDE SEQUENCE</scope>
</reference>
<keyword evidence="2" id="KW-1133">Transmembrane helix</keyword>